<evidence type="ECO:0000256" key="6">
    <source>
        <dbReference type="SAM" id="Phobius"/>
    </source>
</evidence>
<dbReference type="PANTHER" id="PTHR30250">
    <property type="entry name" value="PST FAMILY PREDICTED COLANIC ACID TRANSPORTER"/>
    <property type="match status" value="1"/>
</dbReference>
<accession>A0A7K1T7Y3</accession>
<feature type="transmembrane region" description="Helical" evidence="6">
    <location>
        <begin position="380"/>
        <end position="404"/>
    </location>
</feature>
<feature type="transmembrane region" description="Helical" evidence="6">
    <location>
        <begin position="233"/>
        <end position="253"/>
    </location>
</feature>
<feature type="transmembrane region" description="Helical" evidence="6">
    <location>
        <begin position="134"/>
        <end position="154"/>
    </location>
</feature>
<evidence type="ECO:0000256" key="2">
    <source>
        <dbReference type="ARBA" id="ARBA00022475"/>
    </source>
</evidence>
<dbReference type="GO" id="GO:0005886">
    <property type="term" value="C:plasma membrane"/>
    <property type="evidence" value="ECO:0007669"/>
    <property type="project" value="UniProtKB-SubCell"/>
</dbReference>
<protein>
    <submittedName>
        <fullName evidence="7">Polysaccharide biosynthesis protein</fullName>
    </submittedName>
</protein>
<dbReference type="PANTHER" id="PTHR30250:SF11">
    <property type="entry name" value="O-ANTIGEN TRANSPORTER-RELATED"/>
    <property type="match status" value="1"/>
</dbReference>
<dbReference type="InterPro" id="IPR050833">
    <property type="entry name" value="Poly_Biosynth_Transport"/>
</dbReference>
<evidence type="ECO:0000256" key="3">
    <source>
        <dbReference type="ARBA" id="ARBA00022692"/>
    </source>
</evidence>
<keyword evidence="2" id="KW-1003">Cell membrane</keyword>
<feature type="transmembrane region" description="Helical" evidence="6">
    <location>
        <begin position="410"/>
        <end position="431"/>
    </location>
</feature>
<dbReference type="Proteomes" id="UP000488839">
    <property type="component" value="Unassembled WGS sequence"/>
</dbReference>
<reference evidence="7 8" key="1">
    <citation type="submission" date="2019-11" db="EMBL/GenBank/DDBJ databases">
        <title>Whole genome shotgun sequencing (WGS) data from Adlercreutzia equolifaciens ResAG-91, Eggerthella lenta MRI-F36, MRI-F37, MRI-F40, ResAG-49, ResAG-88, ResAG-121, ResAG-145, and Gordonibacter sp. ResAG-5, ResAG-26, ResAG-43, ResAG-50, ResAG-59.</title>
        <authorList>
            <person name="Stoll D.A."/>
            <person name="Danylec N."/>
            <person name="Franz C.M.A.P."/>
            <person name="Huch M."/>
        </authorList>
    </citation>
    <scope>NUCLEOTIDE SEQUENCE [LARGE SCALE GENOMIC DNA]</scope>
    <source>
        <strain evidence="7 8">ResAG-91</strain>
    </source>
</reference>
<comment type="subcellular location">
    <subcellularLocation>
        <location evidence="1">Cell membrane</location>
        <topology evidence="1">Multi-pass membrane protein</topology>
    </subcellularLocation>
</comment>
<dbReference type="EMBL" id="WPOO01000026">
    <property type="protein sequence ID" value="MVN59746.1"/>
    <property type="molecule type" value="Genomic_DNA"/>
</dbReference>
<keyword evidence="8" id="KW-1185">Reference proteome</keyword>
<feature type="transmembrane region" description="Helical" evidence="6">
    <location>
        <begin position="349"/>
        <end position="368"/>
    </location>
</feature>
<dbReference type="RefSeq" id="WP_157013028.1">
    <property type="nucleotide sequence ID" value="NZ_WPOO01000026.1"/>
</dbReference>
<feature type="transmembrane region" description="Helical" evidence="6">
    <location>
        <begin position="39"/>
        <end position="63"/>
    </location>
</feature>
<keyword evidence="4 6" id="KW-1133">Transmembrane helix</keyword>
<evidence type="ECO:0000313" key="7">
    <source>
        <dbReference type="EMBL" id="MVN59746.1"/>
    </source>
</evidence>
<proteinExistence type="predicted"/>
<feature type="transmembrane region" description="Helical" evidence="6">
    <location>
        <begin position="166"/>
        <end position="188"/>
    </location>
</feature>
<feature type="transmembrane region" description="Helical" evidence="6">
    <location>
        <begin position="69"/>
        <end position="88"/>
    </location>
</feature>
<feature type="transmembrane region" description="Helical" evidence="6">
    <location>
        <begin position="194"/>
        <end position="212"/>
    </location>
</feature>
<keyword evidence="3 6" id="KW-0812">Transmembrane</keyword>
<sequence length="448" mass="48723">MTVSCRCAFVATSVFKDREKLEDHVSGEQEPLSMKRNMLWNSAGSFTNLLAQWLITVLVVRIASGYDAAGLYSLAVSVYGIFAPVAQYRMYTYQISDTRHENTVGEYFTLRVITNGIALVACFGYALLTCPLSAVPAIMLYGLFKSAALLIDVFHACDQRHYRMDYIGISLAMQGVTSLAIFALAFSLTQNLEVTLALMSLALLVIGLVYDMPRSNGFEKLRLGITWRKTRHLLLKCLPIVIGALAMAAAVSAPRQYLFDAMGEAALGVYASVAAPVAIIQTGASYIYYPLIGYFADYYDRGEKRKLMGLLLRVTGGIALVGIVCAVLLELFGAPLLELFFANNIGQYAYLLVPMIVSAMITAYVWFLNDLLIAVRDFRGNLIGSIVPLVVALACMVPFVQWWGMNGVSFTAIASYLAAAVSMGASFLACLKKSGAVRNADSVDGSAL</sequence>
<evidence type="ECO:0000256" key="5">
    <source>
        <dbReference type="ARBA" id="ARBA00023136"/>
    </source>
</evidence>
<feature type="transmembrane region" description="Helical" evidence="6">
    <location>
        <begin position="108"/>
        <end position="128"/>
    </location>
</feature>
<comment type="caution">
    <text evidence="7">The sequence shown here is derived from an EMBL/GenBank/DDBJ whole genome shotgun (WGS) entry which is preliminary data.</text>
</comment>
<keyword evidence="5 6" id="KW-0472">Membrane</keyword>
<gene>
    <name evidence="7" type="ORF">GO707_10990</name>
</gene>
<feature type="transmembrane region" description="Helical" evidence="6">
    <location>
        <begin position="310"/>
        <end position="329"/>
    </location>
</feature>
<evidence type="ECO:0000256" key="1">
    <source>
        <dbReference type="ARBA" id="ARBA00004651"/>
    </source>
</evidence>
<name>A0A7K1T7Y3_9ACTN</name>
<evidence type="ECO:0000313" key="8">
    <source>
        <dbReference type="Proteomes" id="UP000488839"/>
    </source>
</evidence>
<dbReference type="AlphaFoldDB" id="A0A7K1T7Y3"/>
<organism evidence="7 8">
    <name type="scientific">Adlercreutzia rubneri</name>
    <dbReference type="NCBI Taxonomy" id="2916441"/>
    <lineage>
        <taxon>Bacteria</taxon>
        <taxon>Bacillati</taxon>
        <taxon>Actinomycetota</taxon>
        <taxon>Coriobacteriia</taxon>
        <taxon>Eggerthellales</taxon>
        <taxon>Eggerthellaceae</taxon>
        <taxon>Adlercreutzia</taxon>
    </lineage>
</organism>
<evidence type="ECO:0000256" key="4">
    <source>
        <dbReference type="ARBA" id="ARBA00022989"/>
    </source>
</evidence>
<feature type="transmembrane region" description="Helical" evidence="6">
    <location>
        <begin position="265"/>
        <end position="289"/>
    </location>
</feature>